<dbReference type="Proteomes" id="UP000657918">
    <property type="component" value="Unassembled WGS sequence"/>
</dbReference>
<sequence length="159" mass="17922">MKRRKDGKSKGGWCLAVWFGREKMKAQSDMLKVPVVKNLDREWGFRDEVAMNSRGSGEDEAGGLALWKIEDRDMVDCYDDGMLFLEAKVSGQRAQLLRGESDVKRLNNFGPSGMKCPLVLSVQINKFNCGGLAFLDGWPTVFRARMHEMIRPSFQAGTL</sequence>
<protein>
    <submittedName>
        <fullName evidence="1">Uncharacterized protein</fullName>
    </submittedName>
</protein>
<dbReference type="OrthoDB" id="671439at2759"/>
<organism evidence="1 2">
    <name type="scientific">Salix dunnii</name>
    <dbReference type="NCBI Taxonomy" id="1413687"/>
    <lineage>
        <taxon>Eukaryota</taxon>
        <taxon>Viridiplantae</taxon>
        <taxon>Streptophyta</taxon>
        <taxon>Embryophyta</taxon>
        <taxon>Tracheophyta</taxon>
        <taxon>Spermatophyta</taxon>
        <taxon>Magnoliopsida</taxon>
        <taxon>eudicotyledons</taxon>
        <taxon>Gunneridae</taxon>
        <taxon>Pentapetalae</taxon>
        <taxon>rosids</taxon>
        <taxon>fabids</taxon>
        <taxon>Malpighiales</taxon>
        <taxon>Salicaceae</taxon>
        <taxon>Saliceae</taxon>
        <taxon>Salix</taxon>
    </lineage>
</organism>
<dbReference type="AlphaFoldDB" id="A0A835J9T1"/>
<keyword evidence="2" id="KW-1185">Reference proteome</keyword>
<gene>
    <name evidence="1" type="ORF">SADUNF_Sadunf17G0045900</name>
</gene>
<name>A0A835J9T1_9ROSI</name>
<reference evidence="1 2" key="1">
    <citation type="submission" date="2020-10" db="EMBL/GenBank/DDBJ databases">
        <title>Plant Genome Project.</title>
        <authorList>
            <person name="Zhang R.-G."/>
        </authorList>
    </citation>
    <scope>NUCLEOTIDE SEQUENCE [LARGE SCALE GENOMIC DNA]</scope>
    <source>
        <strain evidence="1">FAFU-HL-1</strain>
        <tissue evidence="1">Leaf</tissue>
    </source>
</reference>
<dbReference type="Gene3D" id="3.30.559.10">
    <property type="entry name" value="Chloramphenicol acetyltransferase-like domain"/>
    <property type="match status" value="1"/>
</dbReference>
<dbReference type="EMBL" id="JADGMS010000017">
    <property type="protein sequence ID" value="KAF9663400.1"/>
    <property type="molecule type" value="Genomic_DNA"/>
</dbReference>
<proteinExistence type="predicted"/>
<evidence type="ECO:0000313" key="1">
    <source>
        <dbReference type="EMBL" id="KAF9663400.1"/>
    </source>
</evidence>
<comment type="caution">
    <text evidence="1">The sequence shown here is derived from an EMBL/GenBank/DDBJ whole genome shotgun (WGS) entry which is preliminary data.</text>
</comment>
<accession>A0A835J9T1</accession>
<evidence type="ECO:0000313" key="2">
    <source>
        <dbReference type="Proteomes" id="UP000657918"/>
    </source>
</evidence>
<dbReference type="InterPro" id="IPR023213">
    <property type="entry name" value="CAT-like_dom_sf"/>
</dbReference>
<dbReference type="Pfam" id="PF02458">
    <property type="entry name" value="Transferase"/>
    <property type="match status" value="1"/>
</dbReference>